<dbReference type="GO" id="GO:0022857">
    <property type="term" value="F:transmembrane transporter activity"/>
    <property type="evidence" value="ECO:0007669"/>
    <property type="project" value="InterPro"/>
</dbReference>
<evidence type="ECO:0000256" key="2">
    <source>
        <dbReference type="ARBA" id="ARBA00022475"/>
    </source>
</evidence>
<feature type="transmembrane region" description="Helical" evidence="6">
    <location>
        <begin position="352"/>
        <end position="374"/>
    </location>
</feature>
<feature type="transmembrane region" description="Helical" evidence="6">
    <location>
        <begin position="297"/>
        <end position="317"/>
    </location>
</feature>
<dbReference type="EMBL" id="CP159280">
    <property type="protein sequence ID" value="XCH13853.1"/>
    <property type="molecule type" value="Genomic_DNA"/>
</dbReference>
<dbReference type="InterPro" id="IPR050367">
    <property type="entry name" value="APC_superfamily"/>
</dbReference>
<comment type="subcellular location">
    <subcellularLocation>
        <location evidence="1">Cell membrane</location>
        <topology evidence="1">Multi-pass membrane protein</topology>
    </subcellularLocation>
</comment>
<feature type="transmembrane region" description="Helical" evidence="6">
    <location>
        <begin position="141"/>
        <end position="162"/>
    </location>
</feature>
<keyword evidence="5 6" id="KW-0472">Membrane</keyword>
<evidence type="ECO:0000256" key="3">
    <source>
        <dbReference type="ARBA" id="ARBA00022692"/>
    </source>
</evidence>
<feature type="transmembrane region" description="Helical" evidence="6">
    <location>
        <begin position="24"/>
        <end position="42"/>
    </location>
</feature>
<feature type="transmembrane region" description="Helical" evidence="6">
    <location>
        <begin position="169"/>
        <end position="189"/>
    </location>
</feature>
<protein>
    <submittedName>
        <fullName evidence="7">APC family permease</fullName>
    </submittedName>
</protein>
<keyword evidence="7" id="KW-0614">Plasmid</keyword>
<evidence type="ECO:0000256" key="6">
    <source>
        <dbReference type="SAM" id="Phobius"/>
    </source>
</evidence>
<dbReference type="RefSeq" id="WP_353713557.1">
    <property type="nucleotide sequence ID" value="NZ_CP159280.1"/>
</dbReference>
<sequence length="377" mass="40740">MATTNAAIAAPEQQDVHRLKSGSLGLIGILLLAFSSAAPLVGCTGKYSPCSSVRQWRRRSCRIHRRHGGAALLRRRVRSHDQAAERYRRLLQFHQQRLEQAPRPRLGTVLDARISVRGSCRTGCHRLLRGRRTEQATGIKIPWLVIAGLALVLAAVASYFGVELSAKVLGVLFIFEIAILAIVNGAIFINGGPEGVSLEPVNPVNAFGGIAPGIGIFFAFWSWLGFEVVPNYAEEAKNPRKLVPLATYLAVLGIGLILFITAWATITGFGMGRVVEETTGQLGQSYISLAHTFVGPWAVDCINVLIITGCFASILALHQTVSRYIYAIAREGVLFPSKLGHTHSRYGSPHHAAVATFFGAALVLGLFTAFYFAAPSA</sequence>
<evidence type="ECO:0000256" key="1">
    <source>
        <dbReference type="ARBA" id="ARBA00004651"/>
    </source>
</evidence>
<evidence type="ECO:0000256" key="4">
    <source>
        <dbReference type="ARBA" id="ARBA00022989"/>
    </source>
</evidence>
<dbReference type="PANTHER" id="PTHR42770">
    <property type="entry name" value="AMINO ACID TRANSPORTER-RELATED"/>
    <property type="match status" value="1"/>
</dbReference>
<feature type="transmembrane region" description="Helical" evidence="6">
    <location>
        <begin position="245"/>
        <end position="266"/>
    </location>
</feature>
<name>A0AAU8EW84_9MICC</name>
<keyword evidence="2" id="KW-1003">Cell membrane</keyword>
<keyword evidence="4 6" id="KW-1133">Transmembrane helix</keyword>
<gene>
    <name evidence="7" type="ORF">ABRP34_23755</name>
</gene>
<dbReference type="PANTHER" id="PTHR42770:SF16">
    <property type="entry name" value="AMINO ACID PERMEASE"/>
    <property type="match status" value="1"/>
</dbReference>
<dbReference type="GO" id="GO:0005886">
    <property type="term" value="C:plasma membrane"/>
    <property type="evidence" value="ECO:0007669"/>
    <property type="project" value="UniProtKB-SubCell"/>
</dbReference>
<geneLocation type="plasmid" evidence="7">
    <name>unnamed</name>
</geneLocation>
<evidence type="ECO:0000256" key="5">
    <source>
        <dbReference type="ARBA" id="ARBA00023136"/>
    </source>
</evidence>
<proteinExistence type="predicted"/>
<dbReference type="Gene3D" id="1.20.1740.10">
    <property type="entry name" value="Amino acid/polyamine transporter I"/>
    <property type="match status" value="1"/>
</dbReference>
<dbReference type="Pfam" id="PF13520">
    <property type="entry name" value="AA_permease_2"/>
    <property type="match status" value="1"/>
</dbReference>
<evidence type="ECO:0000313" key="7">
    <source>
        <dbReference type="EMBL" id="XCH13853.1"/>
    </source>
</evidence>
<dbReference type="InterPro" id="IPR002293">
    <property type="entry name" value="AA/rel_permease1"/>
</dbReference>
<feature type="transmembrane region" description="Helical" evidence="6">
    <location>
        <begin position="209"/>
        <end position="233"/>
    </location>
</feature>
<keyword evidence="3 6" id="KW-0812">Transmembrane</keyword>
<accession>A0AAU8EW84</accession>
<reference evidence="7" key="1">
    <citation type="submission" date="2024-06" db="EMBL/GenBank/DDBJ databases">
        <title>Biodegradation of dimethachlon by Arthrobacter sp. K5: mechanistic insights and ecological implications.</title>
        <authorList>
            <person name="Hu S."/>
            <person name="Lu P."/>
        </authorList>
    </citation>
    <scope>NUCLEOTIDE SEQUENCE</scope>
    <source>
        <strain evidence="7">K5</strain>
        <plasmid evidence="7">unnamed</plasmid>
    </source>
</reference>
<organism evidence="7">
    <name type="scientific">Arthrobacter sp. K5</name>
    <dbReference type="NCBI Taxonomy" id="2839623"/>
    <lineage>
        <taxon>Bacteria</taxon>
        <taxon>Bacillati</taxon>
        <taxon>Actinomycetota</taxon>
        <taxon>Actinomycetes</taxon>
        <taxon>Micrococcales</taxon>
        <taxon>Micrococcaceae</taxon>
        <taxon>Arthrobacter</taxon>
    </lineage>
</organism>
<dbReference type="AlphaFoldDB" id="A0AAU8EW84"/>